<dbReference type="SUPFAM" id="SSF51445">
    <property type="entry name" value="(Trans)glycosidases"/>
    <property type="match status" value="1"/>
</dbReference>
<evidence type="ECO:0000256" key="4">
    <source>
        <dbReference type="SAM" id="Phobius"/>
    </source>
</evidence>
<gene>
    <name evidence="6" type="ORF">ETD86_37220</name>
</gene>
<dbReference type="OrthoDB" id="3500494at2"/>
<dbReference type="Gene3D" id="3.20.20.80">
    <property type="entry name" value="Glycosidases"/>
    <property type="match status" value="1"/>
</dbReference>
<dbReference type="AlphaFoldDB" id="A0A5S4F4F4"/>
<organism evidence="6 7">
    <name type="scientific">Nonomuraea turkmeniaca</name>
    <dbReference type="NCBI Taxonomy" id="103838"/>
    <lineage>
        <taxon>Bacteria</taxon>
        <taxon>Bacillati</taxon>
        <taxon>Actinomycetota</taxon>
        <taxon>Actinomycetes</taxon>
        <taxon>Streptosporangiales</taxon>
        <taxon>Streptosporangiaceae</taxon>
        <taxon>Nonomuraea</taxon>
    </lineage>
</organism>
<protein>
    <submittedName>
        <fullName evidence="6">Xylan 1,4-beta-xylosidase</fullName>
    </submittedName>
</protein>
<proteinExistence type="inferred from homology"/>
<evidence type="ECO:0000256" key="3">
    <source>
        <dbReference type="ARBA" id="ARBA00023295"/>
    </source>
</evidence>
<keyword evidence="3" id="KW-0326">Glycosidase</keyword>
<evidence type="ECO:0000313" key="6">
    <source>
        <dbReference type="EMBL" id="TMR11020.1"/>
    </source>
</evidence>
<accession>A0A5S4F4F4</accession>
<evidence type="ECO:0000256" key="2">
    <source>
        <dbReference type="ARBA" id="ARBA00022801"/>
    </source>
</evidence>
<dbReference type="PANTHER" id="PTHR12631:SF10">
    <property type="entry name" value="BETA-XYLOSIDASE-LIKE PROTEIN-RELATED"/>
    <property type="match status" value="1"/>
</dbReference>
<keyword evidence="4" id="KW-0472">Membrane</keyword>
<dbReference type="EMBL" id="VCKY01000169">
    <property type="protein sequence ID" value="TMR11020.1"/>
    <property type="molecule type" value="Genomic_DNA"/>
</dbReference>
<dbReference type="InterPro" id="IPR051923">
    <property type="entry name" value="Glycosyl_Hydrolase_39"/>
</dbReference>
<reference evidence="6 7" key="1">
    <citation type="submission" date="2019-05" db="EMBL/GenBank/DDBJ databases">
        <title>Draft genome sequence of Nonomuraea turkmeniaca DSM 43926.</title>
        <authorList>
            <person name="Saricaoglu S."/>
            <person name="Isik K."/>
        </authorList>
    </citation>
    <scope>NUCLEOTIDE SEQUENCE [LARGE SCALE GENOMIC DNA]</scope>
    <source>
        <strain evidence="6 7">DSM 43926</strain>
    </source>
</reference>
<keyword evidence="2" id="KW-0378">Hydrolase</keyword>
<evidence type="ECO:0000259" key="5">
    <source>
        <dbReference type="Pfam" id="PF01229"/>
    </source>
</evidence>
<comment type="caution">
    <text evidence="6">The sequence shown here is derived from an EMBL/GenBank/DDBJ whole genome shotgun (WGS) entry which is preliminary data.</text>
</comment>
<dbReference type="Proteomes" id="UP000309128">
    <property type="component" value="Unassembled WGS sequence"/>
</dbReference>
<name>A0A5S4F4F4_9ACTN</name>
<keyword evidence="7" id="KW-1185">Reference proteome</keyword>
<evidence type="ECO:0000256" key="1">
    <source>
        <dbReference type="ARBA" id="ARBA00008875"/>
    </source>
</evidence>
<comment type="similarity">
    <text evidence="1">Belongs to the glycosyl hydrolase 39 family.</text>
</comment>
<evidence type="ECO:0000313" key="7">
    <source>
        <dbReference type="Proteomes" id="UP000309128"/>
    </source>
</evidence>
<dbReference type="PANTHER" id="PTHR12631">
    <property type="entry name" value="ALPHA-L-IDURONIDASE"/>
    <property type="match status" value="1"/>
</dbReference>
<feature type="domain" description="Glycosyl hydrolases family 39 N-terminal catalytic" evidence="5">
    <location>
        <begin position="141"/>
        <end position="268"/>
    </location>
</feature>
<dbReference type="Pfam" id="PF01229">
    <property type="entry name" value="Glyco_hydro_39"/>
    <property type="match status" value="1"/>
</dbReference>
<keyword evidence="4" id="KW-1133">Transmembrane helix</keyword>
<dbReference type="InterPro" id="IPR017853">
    <property type="entry name" value="GH"/>
</dbReference>
<sequence>MLDAHPLIRPRLVRSASVIPTDGRHARRRSPWPIALGAGILAVILVAGIMVYASMRTKPRTGFTGAEVATKVPTEPAPQLDQPPALETWPRWGITHTQYSADNEPQDVVEQARGVLGRVPMLQNQHIMGWGVGNPEPSPGQFNFRDLDRRLKFMASSRAVPVITLCCAPDWMKGGQAGRTDWSKNHTVSPEPEHFDDFAKLAARVAKQYPTVKHYMVWNEFKGFWDPATNRWDARGYTEMYNKVYTALKKVNKDIQVGGPYVPIESSARSARPSELSGPWGTVDQRALDAIEYWIDHKKGADFIVVDGASMTNDKGNVPNDFAAQAKFSAITTWLREKSNELPVWWAEWYVEPENSDWSDEKRTAVQATTLMEFAKSGVTTALYWNPQQKDEGECGGCLWAPKVGGEMPMAGLLSGFTKWFPSGVQLADVQSSDDRVKVLGQERQIVMVNTAEEEVTATVDGKQVTLAPYEIKWTGRGGA</sequence>
<keyword evidence="4" id="KW-0812">Transmembrane</keyword>
<dbReference type="InterPro" id="IPR049166">
    <property type="entry name" value="GH39_cat"/>
</dbReference>
<feature type="transmembrane region" description="Helical" evidence="4">
    <location>
        <begin position="34"/>
        <end position="55"/>
    </location>
</feature>
<dbReference type="GO" id="GO:0004553">
    <property type="term" value="F:hydrolase activity, hydrolyzing O-glycosyl compounds"/>
    <property type="evidence" value="ECO:0007669"/>
    <property type="project" value="TreeGrafter"/>
</dbReference>